<dbReference type="Gene3D" id="3.40.630.30">
    <property type="match status" value="1"/>
</dbReference>
<sequence>MGKNQVKIMDAYDITLATRKDEEQVLSLLKEVAGWLKDKEIDQWRFLADGGEDEEIKQAILSKSTYVVKKSESFVATFTLYETQSDWDQHIWGQKNDGAVYLHRLALTREAIGSALGKTVLLWLEEHVKEMGKTILRLDCVENNSKLNYFYLNNGYENVGVKDEHSKYQKNL</sequence>
<evidence type="ECO:0000313" key="3">
    <source>
        <dbReference type="Proteomes" id="UP001312865"/>
    </source>
</evidence>
<dbReference type="RefSeq" id="WP_336586350.1">
    <property type="nucleotide sequence ID" value="NZ_JBBAXC010000005.1"/>
</dbReference>
<protein>
    <submittedName>
        <fullName evidence="2">GNAT family N-acetyltransferase</fullName>
        <ecNumber evidence="2">2.3.1.-</ecNumber>
    </submittedName>
</protein>
<keyword evidence="2" id="KW-0012">Acyltransferase</keyword>
<dbReference type="EMBL" id="JBBAXC010000005">
    <property type="protein sequence ID" value="MEI5906908.1"/>
    <property type="molecule type" value="Genomic_DNA"/>
</dbReference>
<proteinExistence type="predicted"/>
<dbReference type="GO" id="GO:0016746">
    <property type="term" value="F:acyltransferase activity"/>
    <property type="evidence" value="ECO:0007669"/>
    <property type="project" value="UniProtKB-KW"/>
</dbReference>
<feature type="domain" description="N-acetyltransferase" evidence="1">
    <location>
        <begin position="12"/>
        <end position="172"/>
    </location>
</feature>
<dbReference type="SUPFAM" id="SSF55729">
    <property type="entry name" value="Acyl-CoA N-acyltransferases (Nat)"/>
    <property type="match status" value="1"/>
</dbReference>
<reference evidence="2 3" key="1">
    <citation type="journal article" date="2018" name="J. Microbiol.">
        <title>Bacillus spongiae sp. nov., isolated from sponge of Jeju Island.</title>
        <authorList>
            <person name="Lee G.E."/>
            <person name="Im W.T."/>
            <person name="Park J.S."/>
        </authorList>
    </citation>
    <scope>NUCLEOTIDE SEQUENCE [LARGE SCALE GENOMIC DNA]</scope>
    <source>
        <strain evidence="2 3">135PIL107-10</strain>
    </source>
</reference>
<gene>
    <name evidence="2" type="ORF">WAK64_07525</name>
</gene>
<dbReference type="Pfam" id="PF00583">
    <property type="entry name" value="Acetyltransf_1"/>
    <property type="match status" value="1"/>
</dbReference>
<evidence type="ECO:0000259" key="1">
    <source>
        <dbReference type="PROSITE" id="PS51186"/>
    </source>
</evidence>
<comment type="caution">
    <text evidence="2">The sequence shown here is derived from an EMBL/GenBank/DDBJ whole genome shotgun (WGS) entry which is preliminary data.</text>
</comment>
<dbReference type="EC" id="2.3.1.-" evidence="2"/>
<dbReference type="Proteomes" id="UP001312865">
    <property type="component" value="Unassembled WGS sequence"/>
</dbReference>
<accession>A0ABU8HCX6</accession>
<name>A0ABU8HCX6_9BACI</name>
<organism evidence="2 3">
    <name type="scientific">Bacillus spongiae</name>
    <dbReference type="NCBI Taxonomy" id="2683610"/>
    <lineage>
        <taxon>Bacteria</taxon>
        <taxon>Bacillati</taxon>
        <taxon>Bacillota</taxon>
        <taxon>Bacilli</taxon>
        <taxon>Bacillales</taxon>
        <taxon>Bacillaceae</taxon>
        <taxon>Bacillus</taxon>
    </lineage>
</organism>
<evidence type="ECO:0000313" key="2">
    <source>
        <dbReference type="EMBL" id="MEI5906908.1"/>
    </source>
</evidence>
<keyword evidence="3" id="KW-1185">Reference proteome</keyword>
<dbReference type="InterPro" id="IPR016181">
    <property type="entry name" value="Acyl_CoA_acyltransferase"/>
</dbReference>
<dbReference type="PROSITE" id="PS51186">
    <property type="entry name" value="GNAT"/>
    <property type="match status" value="1"/>
</dbReference>
<dbReference type="InterPro" id="IPR000182">
    <property type="entry name" value="GNAT_dom"/>
</dbReference>
<keyword evidence="2" id="KW-0808">Transferase</keyword>